<organism evidence="1 2">
    <name type="scientific">Lophiotrema nucula</name>
    <dbReference type="NCBI Taxonomy" id="690887"/>
    <lineage>
        <taxon>Eukaryota</taxon>
        <taxon>Fungi</taxon>
        <taxon>Dikarya</taxon>
        <taxon>Ascomycota</taxon>
        <taxon>Pezizomycotina</taxon>
        <taxon>Dothideomycetes</taxon>
        <taxon>Pleosporomycetidae</taxon>
        <taxon>Pleosporales</taxon>
        <taxon>Lophiotremataceae</taxon>
        <taxon>Lophiotrema</taxon>
    </lineage>
</organism>
<sequence length="319" mass="35810">MLIPPSRIYFLPSPAKIQTPPFSFLGLSKDIRLMVYDEAASIAPQHRRTTIDLRPRTDLDSYIGVSLALHPDLDSSDHLDNFPLPDHDPELVPGQTELIWVTTILPWSLLSTCRLINQEASPNLAKTLNKLCLEPLRFIVDAKGLQTLTGDYGLIAKVLAEVVRIERGTGVDGQLELMRESPRLFGFMTLVFQSVEIDYLVLDCARQIVRQRALPPKGPVEFEIAVTYKDPASRSDAIEITEKFWQQSMNLDLPATSSVTFGLFLKEVTTAGSDNGADHEWMHLKSRIAAQPEGCTILECTEEGWLRDWTEIEVHVSSR</sequence>
<dbReference type="EMBL" id="ML977324">
    <property type="protein sequence ID" value="KAF2114876.1"/>
    <property type="molecule type" value="Genomic_DNA"/>
</dbReference>
<name>A0A6A5Z6U0_9PLEO</name>
<proteinExistence type="predicted"/>
<dbReference type="Proteomes" id="UP000799770">
    <property type="component" value="Unassembled WGS sequence"/>
</dbReference>
<evidence type="ECO:0000313" key="2">
    <source>
        <dbReference type="Proteomes" id="UP000799770"/>
    </source>
</evidence>
<keyword evidence="2" id="KW-1185">Reference proteome</keyword>
<dbReference type="AlphaFoldDB" id="A0A6A5Z6U0"/>
<accession>A0A6A5Z6U0</accession>
<protein>
    <submittedName>
        <fullName evidence="1">Uncharacterized protein</fullName>
    </submittedName>
</protein>
<evidence type="ECO:0000313" key="1">
    <source>
        <dbReference type="EMBL" id="KAF2114876.1"/>
    </source>
</evidence>
<gene>
    <name evidence="1" type="ORF">BDV96DRAFT_646743</name>
</gene>
<reference evidence="1" key="1">
    <citation type="journal article" date="2020" name="Stud. Mycol.">
        <title>101 Dothideomycetes genomes: a test case for predicting lifestyles and emergence of pathogens.</title>
        <authorList>
            <person name="Haridas S."/>
            <person name="Albert R."/>
            <person name="Binder M."/>
            <person name="Bloem J."/>
            <person name="Labutti K."/>
            <person name="Salamov A."/>
            <person name="Andreopoulos B."/>
            <person name="Baker S."/>
            <person name="Barry K."/>
            <person name="Bills G."/>
            <person name="Bluhm B."/>
            <person name="Cannon C."/>
            <person name="Castanera R."/>
            <person name="Culley D."/>
            <person name="Daum C."/>
            <person name="Ezra D."/>
            <person name="Gonzalez J."/>
            <person name="Henrissat B."/>
            <person name="Kuo A."/>
            <person name="Liang C."/>
            <person name="Lipzen A."/>
            <person name="Lutzoni F."/>
            <person name="Magnuson J."/>
            <person name="Mondo S."/>
            <person name="Nolan M."/>
            <person name="Ohm R."/>
            <person name="Pangilinan J."/>
            <person name="Park H.-J."/>
            <person name="Ramirez L."/>
            <person name="Alfaro M."/>
            <person name="Sun H."/>
            <person name="Tritt A."/>
            <person name="Yoshinaga Y."/>
            <person name="Zwiers L.-H."/>
            <person name="Turgeon B."/>
            <person name="Goodwin S."/>
            <person name="Spatafora J."/>
            <person name="Crous P."/>
            <person name="Grigoriev I."/>
        </authorList>
    </citation>
    <scope>NUCLEOTIDE SEQUENCE</scope>
    <source>
        <strain evidence="1">CBS 627.86</strain>
    </source>
</reference>